<evidence type="ECO:0000313" key="6">
    <source>
        <dbReference type="Proteomes" id="UP000249396"/>
    </source>
</evidence>
<dbReference type="InterPro" id="IPR046433">
    <property type="entry name" value="ActCoA_hydro"/>
</dbReference>
<dbReference type="GO" id="GO:0006083">
    <property type="term" value="P:acetate metabolic process"/>
    <property type="evidence" value="ECO:0007669"/>
    <property type="project" value="InterPro"/>
</dbReference>
<organism evidence="5 6">
    <name type="scientific">Candidatus Methylumidiphilus alinenensis</name>
    <dbReference type="NCBI Taxonomy" id="2202197"/>
    <lineage>
        <taxon>Bacteria</taxon>
        <taxon>Pseudomonadati</taxon>
        <taxon>Pseudomonadota</taxon>
        <taxon>Gammaproteobacteria</taxon>
        <taxon>Methylococcales</taxon>
        <taxon>Candidatus Methylumidiphilus</taxon>
    </lineage>
</organism>
<evidence type="ECO:0000256" key="2">
    <source>
        <dbReference type="ARBA" id="ARBA00022679"/>
    </source>
</evidence>
<dbReference type="Gene3D" id="3.30.750.70">
    <property type="entry name" value="4-hydroxybutyrate coenzyme like domains"/>
    <property type="match status" value="1"/>
</dbReference>
<protein>
    <submittedName>
        <fullName evidence="5">4-hydroxybutyrate CoA-transferase</fullName>
    </submittedName>
</protein>
<dbReference type="Gene3D" id="3.40.1080.20">
    <property type="entry name" value="Acetyl-CoA hydrolase/transferase C-terminal domain"/>
    <property type="match status" value="1"/>
</dbReference>
<dbReference type="AlphaFoldDB" id="A0A2W4R020"/>
<dbReference type="GO" id="GO:0008775">
    <property type="term" value="F:acetate CoA-transferase activity"/>
    <property type="evidence" value="ECO:0007669"/>
    <property type="project" value="InterPro"/>
</dbReference>
<evidence type="ECO:0000259" key="4">
    <source>
        <dbReference type="Pfam" id="PF13336"/>
    </source>
</evidence>
<dbReference type="InterPro" id="IPR037171">
    <property type="entry name" value="NagB/RpiA_transferase-like"/>
</dbReference>
<dbReference type="Pfam" id="PF13336">
    <property type="entry name" value="AcetylCoA_hyd_C"/>
    <property type="match status" value="1"/>
</dbReference>
<dbReference type="Pfam" id="PF02550">
    <property type="entry name" value="AcetylCoA_hydro"/>
    <property type="match status" value="1"/>
</dbReference>
<dbReference type="PANTHER" id="PTHR21432">
    <property type="entry name" value="ACETYL-COA HYDROLASE-RELATED"/>
    <property type="match status" value="1"/>
</dbReference>
<dbReference type="InterPro" id="IPR026888">
    <property type="entry name" value="AcetylCoA_hyd_C"/>
</dbReference>
<sequence length="425" mass="46342">MATWQETFRGKCVGAAQALAAVRSGDRVVLGHAAGEPKVLVEELVRQADRLTGVEIVHMVSLYACEYTKPQYRQNFRHNALFVGPTSREAVNSGRADYTPCYFSEIPRLFRDNILPVDVALIQLSPPDSHGFMSFGVSVDYTQQAAQSAKFTIAEINPQMPRTHGNCIHVSEVDAFVEVDHPIPEIPLPTISEVEEKIGAHIASLIPDRATLQLGIGAIPDAVLKFLGGKQDLGIHTEMFSDGVVELFEQGVITNRYNNINPGKFTATFLMGTQRLYDFAHDNPSIDMRSVDYTNNLLVAGRVENLVAINSALEVDLRGQVCSEMIGPRQFSAVGGQVDFVRAASASNGGKAIIAFPSTGKNGTISRIVNVLSEGSCVTTSRNDVHYVVTEFGIADLRGKSLRQRAESLIGIAHPDFRNTLRSQT</sequence>
<proteinExistence type="inferred from homology"/>
<name>A0A2W4R020_9GAMM</name>
<evidence type="ECO:0000313" key="5">
    <source>
        <dbReference type="EMBL" id="PZN73488.1"/>
    </source>
</evidence>
<feature type="domain" description="Acetyl-CoA hydrolase/transferase C-terminal" evidence="4">
    <location>
        <begin position="272"/>
        <end position="424"/>
    </location>
</feature>
<keyword evidence="2 5" id="KW-0808">Transferase</keyword>
<reference evidence="5 6" key="1">
    <citation type="journal article" date="2018" name="Aquat. Microb. Ecol.">
        <title>Gammaproteobacterial methanotrophs dominate.</title>
        <authorList>
            <person name="Rissanen A.J."/>
            <person name="Saarenheimo J."/>
            <person name="Tiirola M."/>
            <person name="Peura S."/>
            <person name="Aalto S.L."/>
            <person name="Karvinen A."/>
            <person name="Nykanen H."/>
        </authorList>
    </citation>
    <scope>NUCLEOTIDE SEQUENCE [LARGE SCALE GENOMIC DNA]</scope>
    <source>
        <strain evidence="5">AMbin10</strain>
    </source>
</reference>
<dbReference type="PANTHER" id="PTHR21432:SF20">
    <property type="entry name" value="ACETYL-COA HYDROLASE"/>
    <property type="match status" value="1"/>
</dbReference>
<dbReference type="SUPFAM" id="SSF100950">
    <property type="entry name" value="NagB/RpiA/CoA transferase-like"/>
    <property type="match status" value="2"/>
</dbReference>
<dbReference type="Gene3D" id="3.40.1080.10">
    <property type="entry name" value="Glutaconate Coenzyme A-transferase"/>
    <property type="match status" value="1"/>
</dbReference>
<dbReference type="Proteomes" id="UP000249396">
    <property type="component" value="Unassembled WGS sequence"/>
</dbReference>
<comment type="similarity">
    <text evidence="1">Belongs to the acetyl-CoA hydrolase/transferase family.</text>
</comment>
<accession>A0A2W4R020</accession>
<dbReference type="InterPro" id="IPR038460">
    <property type="entry name" value="AcetylCoA_hyd_C_sf"/>
</dbReference>
<gene>
    <name evidence="5" type="ORF">DM484_22630</name>
</gene>
<comment type="caution">
    <text evidence="5">The sequence shown here is derived from an EMBL/GenBank/DDBJ whole genome shotgun (WGS) entry which is preliminary data.</text>
</comment>
<evidence type="ECO:0000256" key="1">
    <source>
        <dbReference type="ARBA" id="ARBA00009632"/>
    </source>
</evidence>
<evidence type="ECO:0000259" key="3">
    <source>
        <dbReference type="Pfam" id="PF02550"/>
    </source>
</evidence>
<feature type="domain" description="Acetyl-CoA hydrolase/transferase N-terminal" evidence="3">
    <location>
        <begin position="19"/>
        <end position="180"/>
    </location>
</feature>
<dbReference type="InterPro" id="IPR003702">
    <property type="entry name" value="ActCoA_hydro_N"/>
</dbReference>
<dbReference type="EMBL" id="QJPH01000456">
    <property type="protein sequence ID" value="PZN73488.1"/>
    <property type="molecule type" value="Genomic_DNA"/>
</dbReference>